<dbReference type="RefSeq" id="WP_343795998.1">
    <property type="nucleotide sequence ID" value="NZ_BAAADJ010000004.1"/>
</dbReference>
<evidence type="ECO:0000256" key="1">
    <source>
        <dbReference type="SAM" id="MobiDB-lite"/>
    </source>
</evidence>
<organism evidence="3 4">
    <name type="scientific">Bacillus carboniphilus</name>
    <dbReference type="NCBI Taxonomy" id="86663"/>
    <lineage>
        <taxon>Bacteria</taxon>
        <taxon>Bacillati</taxon>
        <taxon>Bacillota</taxon>
        <taxon>Bacilli</taxon>
        <taxon>Bacillales</taxon>
        <taxon>Bacillaceae</taxon>
        <taxon>Bacillus</taxon>
    </lineage>
</organism>
<dbReference type="EMBL" id="BAAADJ010000004">
    <property type="protein sequence ID" value="GAA0317203.1"/>
    <property type="molecule type" value="Genomic_DNA"/>
</dbReference>
<comment type="caution">
    <text evidence="3">The sequence shown here is derived from an EMBL/GenBank/DDBJ whole genome shotgun (WGS) entry which is preliminary data.</text>
</comment>
<accession>A0ABP3FIV6</accession>
<keyword evidence="2" id="KW-0732">Signal</keyword>
<evidence type="ECO:0000313" key="3">
    <source>
        <dbReference type="EMBL" id="GAA0317203.1"/>
    </source>
</evidence>
<feature type="region of interest" description="Disordered" evidence="1">
    <location>
        <begin position="23"/>
        <end position="44"/>
    </location>
</feature>
<keyword evidence="4" id="KW-1185">Reference proteome</keyword>
<reference evidence="4" key="1">
    <citation type="journal article" date="2019" name="Int. J. Syst. Evol. Microbiol.">
        <title>The Global Catalogue of Microorganisms (GCM) 10K type strain sequencing project: providing services to taxonomists for standard genome sequencing and annotation.</title>
        <authorList>
            <consortium name="The Broad Institute Genomics Platform"/>
            <consortium name="The Broad Institute Genome Sequencing Center for Infectious Disease"/>
            <person name="Wu L."/>
            <person name="Ma J."/>
        </authorList>
    </citation>
    <scope>NUCLEOTIDE SEQUENCE [LARGE SCALE GENOMIC DNA]</scope>
    <source>
        <strain evidence="4">JCM 9731</strain>
    </source>
</reference>
<protein>
    <submittedName>
        <fullName evidence="3">Uncharacterized protein</fullName>
    </submittedName>
</protein>
<evidence type="ECO:0000313" key="4">
    <source>
        <dbReference type="Proteomes" id="UP001500782"/>
    </source>
</evidence>
<gene>
    <name evidence="3" type="ORF">GCM10008967_04700</name>
</gene>
<sequence>MKKILSLVLAIFILSSANTLANDQYPPPSEGDKGIVQPGQRGQV</sequence>
<evidence type="ECO:0000256" key="2">
    <source>
        <dbReference type="SAM" id="SignalP"/>
    </source>
</evidence>
<feature type="chain" id="PRO_5047283382" evidence="2">
    <location>
        <begin position="22"/>
        <end position="44"/>
    </location>
</feature>
<feature type="signal peptide" evidence="2">
    <location>
        <begin position="1"/>
        <end position="21"/>
    </location>
</feature>
<dbReference type="Proteomes" id="UP001500782">
    <property type="component" value="Unassembled WGS sequence"/>
</dbReference>
<name>A0ABP3FIV6_9BACI</name>
<proteinExistence type="predicted"/>